<proteinExistence type="predicted"/>
<name>A5W0H5_PSEP1</name>
<accession>A5W0H5</accession>
<gene>
    <name evidence="1" type="ordered locus">Pput_1478</name>
</gene>
<reference evidence="1" key="1">
    <citation type="submission" date="2007-05" db="EMBL/GenBank/DDBJ databases">
        <title>Complete sequence of Pseudomonas putida F1.</title>
        <authorList>
            <consortium name="US DOE Joint Genome Institute"/>
            <person name="Copeland A."/>
            <person name="Lucas S."/>
            <person name="Lapidus A."/>
            <person name="Barry K."/>
            <person name="Detter J.C."/>
            <person name="Glavina del Rio T."/>
            <person name="Hammon N."/>
            <person name="Israni S."/>
            <person name="Dalin E."/>
            <person name="Tice H."/>
            <person name="Pitluck S."/>
            <person name="Chain P."/>
            <person name="Malfatti S."/>
            <person name="Shin M."/>
            <person name="Vergez L."/>
            <person name="Schmutz J."/>
            <person name="Larimer F."/>
            <person name="Land M."/>
            <person name="Hauser L."/>
            <person name="Kyrpides N."/>
            <person name="Lykidis A."/>
            <person name="Parales R."/>
            <person name="Richardson P."/>
        </authorList>
    </citation>
    <scope>NUCLEOTIDE SEQUENCE [LARGE SCALE GENOMIC DNA]</scope>
    <source>
        <strain evidence="1">F1</strain>
    </source>
</reference>
<dbReference type="HOGENOM" id="CLU_2619344_0_0_6"/>
<evidence type="ECO:0000313" key="1">
    <source>
        <dbReference type="EMBL" id="ABQ77635.1"/>
    </source>
</evidence>
<protein>
    <submittedName>
        <fullName evidence="1">Uncharacterized protein</fullName>
    </submittedName>
</protein>
<organism evidence="1">
    <name type="scientific">Pseudomonas putida (strain ATCC 700007 / DSM 6899 / JCM 31910 / BCRC 17059 / LMG 24140 / F1)</name>
    <dbReference type="NCBI Taxonomy" id="351746"/>
    <lineage>
        <taxon>Bacteria</taxon>
        <taxon>Pseudomonadati</taxon>
        <taxon>Pseudomonadota</taxon>
        <taxon>Gammaproteobacteria</taxon>
        <taxon>Pseudomonadales</taxon>
        <taxon>Pseudomonadaceae</taxon>
        <taxon>Pseudomonas</taxon>
    </lineage>
</organism>
<dbReference type="EMBL" id="CP000712">
    <property type="protein sequence ID" value="ABQ77635.1"/>
    <property type="molecule type" value="Genomic_DNA"/>
</dbReference>
<dbReference type="AlphaFoldDB" id="A5W0H5"/>
<dbReference type="KEGG" id="ppf:Pput_1478"/>
<sequence>MTGLQADIAALWCLFRHYPRARPFKAGSTLERYLPLHAHLPCPVRLIGNLFARQRQRTELVSILSARYGRQPVKVCRQ</sequence>